<accession>A0A5E5BKH2</accession>
<dbReference type="RefSeq" id="WP_150811521.1">
    <property type="nucleotide sequence ID" value="NZ_CABPSR010000039.1"/>
</dbReference>
<reference evidence="1 2" key="1">
    <citation type="submission" date="2019-08" db="EMBL/GenBank/DDBJ databases">
        <authorList>
            <person name="Peeters C."/>
        </authorList>
    </citation>
    <scope>NUCLEOTIDE SEQUENCE [LARGE SCALE GENOMIC DNA]</scope>
    <source>
        <strain evidence="1 2">LMG 31121</strain>
    </source>
</reference>
<evidence type="ECO:0000313" key="2">
    <source>
        <dbReference type="Proteomes" id="UP000335538"/>
    </source>
</evidence>
<dbReference type="AlphaFoldDB" id="A0A5E5BKH2"/>
<dbReference type="Proteomes" id="UP000335538">
    <property type="component" value="Unassembled WGS sequence"/>
</dbReference>
<sequence length="458" mass="49179">MWNNTVTGPSNRPIAQVIAQPLPPADPTVMPVVPPELDFEDAEALASVRHTLTQAPALQAWCVQAFDGVNAEQVRDDVITLLFYTHFDGGPPPGAALEARDTVLMRVAPHLSLTGQAALRQSLDVDAPPHTAPNPFAELLTQRDRWFLEGLVCRQHGEAHQASGDYPQAAARFEAAATSFAHVPEHTTWVAENLRDSGRAHAQAGHLALASDQLVGASTVELAHAALLRGLTQPEPEDMLACRNAFTRGMYDLAAAGDLYQEMGLPTLAIGTHTKAADGFTLLEMFPQAATLYHAITDIWADMADAYRQTGELAQAEDAILACVDAARHAARLDLVAKNYAAAGHAFVKAFNYGAAAKAFEAGGDYGAAGLSYQWMAQRCEADAAKHQGQGLTALARADLQKALSCYKLAIRQFTRASQLHVDATQLAAAIATVQERISALRFALQFGMHEPRPRATQ</sequence>
<proteinExistence type="predicted"/>
<evidence type="ECO:0008006" key="3">
    <source>
        <dbReference type="Google" id="ProtNLM"/>
    </source>
</evidence>
<protein>
    <recommendedName>
        <fullName evidence="3">Tetratricopeptide repeat protein</fullName>
    </recommendedName>
</protein>
<organism evidence="1 2">
    <name type="scientific">Pandoraea sputorum</name>
    <dbReference type="NCBI Taxonomy" id="93222"/>
    <lineage>
        <taxon>Bacteria</taxon>
        <taxon>Pseudomonadati</taxon>
        <taxon>Pseudomonadota</taxon>
        <taxon>Betaproteobacteria</taxon>
        <taxon>Burkholderiales</taxon>
        <taxon>Burkholderiaceae</taxon>
        <taxon>Pandoraea</taxon>
    </lineage>
</organism>
<dbReference type="SUPFAM" id="SSF48452">
    <property type="entry name" value="TPR-like"/>
    <property type="match status" value="1"/>
</dbReference>
<dbReference type="EMBL" id="CABPSR010000039">
    <property type="protein sequence ID" value="VVE85858.1"/>
    <property type="molecule type" value="Genomic_DNA"/>
</dbReference>
<name>A0A5E5BKH2_9BURK</name>
<dbReference type="InterPro" id="IPR011990">
    <property type="entry name" value="TPR-like_helical_dom_sf"/>
</dbReference>
<evidence type="ECO:0000313" key="1">
    <source>
        <dbReference type="EMBL" id="VVE85858.1"/>
    </source>
</evidence>
<dbReference type="Gene3D" id="1.25.40.10">
    <property type="entry name" value="Tetratricopeptide repeat domain"/>
    <property type="match status" value="1"/>
</dbReference>
<gene>
    <name evidence="1" type="ORF">PSP31121_05491</name>
</gene>